<evidence type="ECO:0000256" key="7">
    <source>
        <dbReference type="RuleBase" id="RU004504"/>
    </source>
</evidence>
<dbReference type="GO" id="GO:0051536">
    <property type="term" value="F:iron-sulfur cluster binding"/>
    <property type="evidence" value="ECO:0007669"/>
    <property type="project" value="UniProtKB-KW"/>
</dbReference>
<keyword evidence="4" id="KW-0663">Pyridoxal phosphate</keyword>
<evidence type="ECO:0000256" key="1">
    <source>
        <dbReference type="ARBA" id="ARBA00001933"/>
    </source>
</evidence>
<dbReference type="SUPFAM" id="SSF53383">
    <property type="entry name" value="PLP-dependent transferases"/>
    <property type="match status" value="1"/>
</dbReference>
<evidence type="ECO:0000313" key="10">
    <source>
        <dbReference type="Proteomes" id="UP000310506"/>
    </source>
</evidence>
<keyword evidence="6" id="KW-0411">Iron-sulfur</keyword>
<dbReference type="GO" id="GO:0046872">
    <property type="term" value="F:metal ion binding"/>
    <property type="evidence" value="ECO:0007669"/>
    <property type="project" value="UniProtKB-KW"/>
</dbReference>
<comment type="similarity">
    <text evidence="2">Belongs to the class-V pyridoxal-phosphate-dependent aminotransferase family. NifS/IscS subfamily.</text>
</comment>
<dbReference type="Gene3D" id="3.40.640.10">
    <property type="entry name" value="Type I PLP-dependent aspartate aminotransferase-like (Major domain)"/>
    <property type="match status" value="1"/>
</dbReference>
<comment type="caution">
    <text evidence="9">The sequence shown here is derived from an EMBL/GenBank/DDBJ whole genome shotgun (WGS) entry which is preliminary data.</text>
</comment>
<dbReference type="PANTHER" id="PTHR11601">
    <property type="entry name" value="CYSTEINE DESULFURYLASE FAMILY MEMBER"/>
    <property type="match status" value="1"/>
</dbReference>
<dbReference type="InterPro" id="IPR015424">
    <property type="entry name" value="PyrdxlP-dep_Trfase"/>
</dbReference>
<feature type="domain" description="Aminotransferase class V" evidence="8">
    <location>
        <begin position="2"/>
        <end position="367"/>
    </location>
</feature>
<organism evidence="9 10">
    <name type="scientific">Vagococcus silagei</name>
    <dbReference type="NCBI Taxonomy" id="2508885"/>
    <lineage>
        <taxon>Bacteria</taxon>
        <taxon>Bacillati</taxon>
        <taxon>Bacillota</taxon>
        <taxon>Bacilli</taxon>
        <taxon>Lactobacillales</taxon>
        <taxon>Enterococcaceae</taxon>
        <taxon>Vagococcus</taxon>
    </lineage>
</organism>
<protein>
    <submittedName>
        <fullName evidence="9">Cysteine desulfurase</fullName>
    </submittedName>
</protein>
<dbReference type="InterPro" id="IPR015422">
    <property type="entry name" value="PyrdxlP-dep_Trfase_small"/>
</dbReference>
<dbReference type="RefSeq" id="WP_136137747.1">
    <property type="nucleotide sequence ID" value="NZ_SDGV01000028.1"/>
</dbReference>
<dbReference type="InterPro" id="IPR000192">
    <property type="entry name" value="Aminotrans_V_dom"/>
</dbReference>
<dbReference type="Pfam" id="PF00266">
    <property type="entry name" value="Aminotran_5"/>
    <property type="match status" value="1"/>
</dbReference>
<dbReference type="OrthoDB" id="9808002at2"/>
<dbReference type="EMBL" id="SDGV01000028">
    <property type="protein sequence ID" value="THB60311.1"/>
    <property type="molecule type" value="Genomic_DNA"/>
</dbReference>
<accession>A0A4S3AZY1</accession>
<dbReference type="Gene3D" id="1.10.260.50">
    <property type="match status" value="1"/>
</dbReference>
<comment type="cofactor">
    <cofactor evidence="1 7">
        <name>pyridoxal 5'-phosphate</name>
        <dbReference type="ChEBI" id="CHEBI:597326"/>
    </cofactor>
</comment>
<sequence length="383" mass="42017">MIYFDNSATTAIHKESLDTYMKTSQRFVGNPSSLHRLGENAHRLLSKGREQVAELLGVEPAEIFFTSCGTEGNNWVIKGTAIEKAPFGKHIILSSIEHPSVGKTCEQLEQLGFEVSHAPVDANGIIDVDALKGLLRPDTILVSTMAVNNETGSRQPILGISQVLAEYPTIHYHVDAVQAVGKIPVAEWLTERVDFVTLSAHKFHGPRGVGILYRKHGTKLAPLLAGGGQENNQRSGTENVPGIISTAKALRISLTDDVYKAERVRHLKNSLIDALKEFPKVSVYTNEETELSAPHIICFGLQGIRGEVMVHAFEEKDIYISTTSACSSKKKMNSSTLISMGVAKKDAETAVRISLDETNTMTEVEQFLTVFNQLYKKFAKLNG</sequence>
<name>A0A4S3AZY1_9ENTE</name>
<dbReference type="InterPro" id="IPR020578">
    <property type="entry name" value="Aminotrans_V_PyrdxlP_BS"/>
</dbReference>
<evidence type="ECO:0000259" key="8">
    <source>
        <dbReference type="Pfam" id="PF00266"/>
    </source>
</evidence>
<evidence type="ECO:0000256" key="2">
    <source>
        <dbReference type="ARBA" id="ARBA00006490"/>
    </source>
</evidence>
<dbReference type="AlphaFoldDB" id="A0A4S3AZY1"/>
<keyword evidence="3" id="KW-0479">Metal-binding</keyword>
<dbReference type="PANTHER" id="PTHR11601:SF50">
    <property type="entry name" value="CYSTEINE DESULFURASE ISCS 2-RELATED"/>
    <property type="match status" value="1"/>
</dbReference>
<dbReference type="InterPro" id="IPR015421">
    <property type="entry name" value="PyrdxlP-dep_Trfase_major"/>
</dbReference>
<proteinExistence type="inferred from homology"/>
<reference evidence="9 10" key="1">
    <citation type="submission" date="2019-01" db="EMBL/GenBank/DDBJ databases">
        <title>Vagococcus silagei sp. nov. isolated from brewer's grain.</title>
        <authorList>
            <person name="Guu J.-R."/>
        </authorList>
    </citation>
    <scope>NUCLEOTIDE SEQUENCE [LARGE SCALE GENOMIC DNA]</scope>
    <source>
        <strain evidence="9 10">2B-2</strain>
    </source>
</reference>
<evidence type="ECO:0000256" key="4">
    <source>
        <dbReference type="ARBA" id="ARBA00022898"/>
    </source>
</evidence>
<evidence type="ECO:0000256" key="6">
    <source>
        <dbReference type="ARBA" id="ARBA00023014"/>
    </source>
</evidence>
<evidence type="ECO:0000256" key="3">
    <source>
        <dbReference type="ARBA" id="ARBA00022723"/>
    </source>
</evidence>
<dbReference type="PROSITE" id="PS00595">
    <property type="entry name" value="AA_TRANSFER_CLASS_5"/>
    <property type="match status" value="1"/>
</dbReference>
<dbReference type="Gene3D" id="3.90.1150.10">
    <property type="entry name" value="Aspartate Aminotransferase, domain 1"/>
    <property type="match status" value="1"/>
</dbReference>
<gene>
    <name evidence="9" type="ORF">ESZ54_11215</name>
</gene>
<dbReference type="GO" id="GO:0003824">
    <property type="term" value="F:catalytic activity"/>
    <property type="evidence" value="ECO:0007669"/>
    <property type="project" value="UniProtKB-ARBA"/>
</dbReference>
<dbReference type="InterPro" id="IPR016454">
    <property type="entry name" value="Cysteine_dSase"/>
</dbReference>
<evidence type="ECO:0000256" key="5">
    <source>
        <dbReference type="ARBA" id="ARBA00023004"/>
    </source>
</evidence>
<evidence type="ECO:0000313" key="9">
    <source>
        <dbReference type="EMBL" id="THB60311.1"/>
    </source>
</evidence>
<keyword evidence="5" id="KW-0408">Iron</keyword>
<dbReference type="PIRSF" id="PIRSF005572">
    <property type="entry name" value="NifS"/>
    <property type="match status" value="1"/>
</dbReference>
<dbReference type="Proteomes" id="UP000310506">
    <property type="component" value="Unassembled WGS sequence"/>
</dbReference>
<keyword evidence="10" id="KW-1185">Reference proteome</keyword>